<evidence type="ECO:0000259" key="1">
    <source>
        <dbReference type="PROSITE" id="PS50011"/>
    </source>
</evidence>
<dbReference type="GO" id="GO:0005524">
    <property type="term" value="F:ATP binding"/>
    <property type="evidence" value="ECO:0007669"/>
    <property type="project" value="InterPro"/>
</dbReference>
<dbReference type="GeneID" id="27327001"/>
<evidence type="ECO:0000313" key="5">
    <source>
        <dbReference type="Proteomes" id="UP000288859"/>
    </source>
</evidence>
<dbReference type="PANTHER" id="PTHR21310:SF39">
    <property type="entry name" value="AMINOGLYCOSIDE PHOSPHOTRANSFERASE DOMAIN-CONTAINING PROTEIN"/>
    <property type="match status" value="1"/>
</dbReference>
<dbReference type="OMA" id="PFDYLEW"/>
<sequence>MDINYSNPKSQGVIIQLCAQARENRVNVISPSNAINLVVRLTNTLAVKFGIGVTAAEADALKFASQRLDPAVVKVPSVVQFFTRPSDELWTTGYLVMDFIEGTTLDQLPLDDYLQLTDRITQVIQHIHSFRSSRPGPLDGSPSRGLLWSEYNSGQSFNSRKDLQKYLDTRLAHLQGEVTIDVSDMALSLCHLDIAPRNIILSTDRSIYLLDWGCAGFYPPVFETWAIQLEAFVRGHPFMKALGSELFSRSSFLEMAQVEALMHVYRANQSIAFPNPNVQREMEYFMRAALGDAWNKTDQELVGESS</sequence>
<dbReference type="SUPFAM" id="SSF56112">
    <property type="entry name" value="Protein kinase-like (PK-like)"/>
    <property type="match status" value="1"/>
</dbReference>
<organism evidence="2 4">
    <name type="scientific">Exophiala mesophila</name>
    <name type="common">Black yeast-like fungus</name>
    <dbReference type="NCBI Taxonomy" id="212818"/>
    <lineage>
        <taxon>Eukaryota</taxon>
        <taxon>Fungi</taxon>
        <taxon>Dikarya</taxon>
        <taxon>Ascomycota</taxon>
        <taxon>Pezizomycotina</taxon>
        <taxon>Eurotiomycetes</taxon>
        <taxon>Chaetothyriomycetidae</taxon>
        <taxon>Chaetothyriales</taxon>
        <taxon>Herpotrichiellaceae</taxon>
        <taxon>Exophiala</taxon>
    </lineage>
</organism>
<protein>
    <recommendedName>
        <fullName evidence="1">Protein kinase domain-containing protein</fullName>
    </recommendedName>
</protein>
<gene>
    <name evidence="3" type="ORF">B0A52_05644</name>
    <name evidence="2" type="ORF">PV10_09156</name>
</gene>
<dbReference type="VEuPathDB" id="FungiDB:PV10_09156"/>
<dbReference type="InterPro" id="IPR051678">
    <property type="entry name" value="AGP_Transferase"/>
</dbReference>
<keyword evidence="4" id="KW-1185">Reference proteome</keyword>
<evidence type="ECO:0000313" key="2">
    <source>
        <dbReference type="EMBL" id="KIV87966.1"/>
    </source>
</evidence>
<dbReference type="InterPro" id="IPR002575">
    <property type="entry name" value="Aminoglycoside_PTrfase"/>
</dbReference>
<dbReference type="InterPro" id="IPR011009">
    <property type="entry name" value="Kinase-like_dom_sf"/>
</dbReference>
<dbReference type="GO" id="GO:0004672">
    <property type="term" value="F:protein kinase activity"/>
    <property type="evidence" value="ECO:0007669"/>
    <property type="project" value="InterPro"/>
</dbReference>
<dbReference type="AlphaFoldDB" id="A0A0D1XIH1"/>
<feature type="domain" description="Protein kinase" evidence="1">
    <location>
        <begin position="1"/>
        <end position="306"/>
    </location>
</feature>
<dbReference type="RefSeq" id="XP_016219540.1">
    <property type="nucleotide sequence ID" value="XM_016374269.1"/>
</dbReference>
<evidence type="ECO:0000313" key="3">
    <source>
        <dbReference type="EMBL" id="RVX70311.1"/>
    </source>
</evidence>
<dbReference type="Gene3D" id="3.90.1200.10">
    <property type="match status" value="1"/>
</dbReference>
<dbReference type="PROSITE" id="PS50011">
    <property type="entry name" value="PROTEIN_KINASE_DOM"/>
    <property type="match status" value="1"/>
</dbReference>
<dbReference type="STRING" id="212818.A0A0D1XIH1"/>
<name>A0A0D1XIH1_EXOME</name>
<dbReference type="Pfam" id="PF01636">
    <property type="entry name" value="APH"/>
    <property type="match status" value="1"/>
</dbReference>
<dbReference type="HOGENOM" id="CLU_057145_1_0_1"/>
<reference evidence="2 4" key="1">
    <citation type="submission" date="2015-01" db="EMBL/GenBank/DDBJ databases">
        <title>The Genome Sequence of Exophiala mesophila CBS40295.</title>
        <authorList>
            <consortium name="The Broad Institute Genomics Platform"/>
            <person name="Cuomo C."/>
            <person name="de Hoog S."/>
            <person name="Gorbushina A."/>
            <person name="Stielow B."/>
            <person name="Teixiera M."/>
            <person name="Abouelleil A."/>
            <person name="Chapman S.B."/>
            <person name="Priest M."/>
            <person name="Young S.K."/>
            <person name="Wortman J."/>
            <person name="Nusbaum C."/>
            <person name="Birren B."/>
        </authorList>
    </citation>
    <scope>NUCLEOTIDE SEQUENCE [LARGE SCALE GENOMIC DNA]</scope>
    <source>
        <strain evidence="2 4">CBS 40295</strain>
    </source>
</reference>
<reference evidence="3 5" key="2">
    <citation type="submission" date="2017-03" db="EMBL/GenBank/DDBJ databases">
        <title>Genomes of endolithic fungi from Antarctica.</title>
        <authorList>
            <person name="Coleine C."/>
            <person name="Masonjones S."/>
            <person name="Stajich J.E."/>
        </authorList>
    </citation>
    <scope>NUCLEOTIDE SEQUENCE [LARGE SCALE GENOMIC DNA]</scope>
    <source>
        <strain evidence="3 5">CCFEE 6314</strain>
    </source>
</reference>
<accession>A0A0D1XIH1</accession>
<dbReference type="InterPro" id="IPR000719">
    <property type="entry name" value="Prot_kinase_dom"/>
</dbReference>
<dbReference type="EMBL" id="NAJM01000024">
    <property type="protein sequence ID" value="RVX70311.1"/>
    <property type="molecule type" value="Genomic_DNA"/>
</dbReference>
<proteinExistence type="predicted"/>
<dbReference type="Proteomes" id="UP000288859">
    <property type="component" value="Unassembled WGS sequence"/>
</dbReference>
<dbReference type="PANTHER" id="PTHR21310">
    <property type="entry name" value="AMINOGLYCOSIDE PHOSPHOTRANSFERASE-RELATED-RELATED"/>
    <property type="match status" value="1"/>
</dbReference>
<dbReference type="EMBL" id="KN847527">
    <property type="protein sequence ID" value="KIV87966.1"/>
    <property type="molecule type" value="Genomic_DNA"/>
</dbReference>
<dbReference type="OrthoDB" id="3250044at2759"/>
<evidence type="ECO:0000313" key="4">
    <source>
        <dbReference type="Proteomes" id="UP000054302"/>
    </source>
</evidence>
<dbReference type="Proteomes" id="UP000054302">
    <property type="component" value="Unassembled WGS sequence"/>
</dbReference>